<dbReference type="SUPFAM" id="SSF109635">
    <property type="entry name" value="DnaK suppressor protein DksA, alpha-hairpin domain"/>
    <property type="match status" value="1"/>
</dbReference>
<dbReference type="Proteomes" id="UP000075683">
    <property type="component" value="Unassembled WGS sequence"/>
</dbReference>
<dbReference type="NCBIfam" id="TIGR02890">
    <property type="entry name" value="bacill_yteA"/>
    <property type="match status" value="1"/>
</dbReference>
<protein>
    <recommendedName>
        <fullName evidence="6">Zinc finger DksA/TraR C4-type domain-containing protein</fullName>
    </recommendedName>
</protein>
<feature type="zinc finger region" description="dksA C4-type" evidence="4">
    <location>
        <begin position="94"/>
        <end position="118"/>
    </location>
</feature>
<dbReference type="SUPFAM" id="SSF57716">
    <property type="entry name" value="Glucocorticoid receptor-like (DNA-binding domain)"/>
    <property type="match status" value="1"/>
</dbReference>
<dbReference type="InterPro" id="IPR000962">
    <property type="entry name" value="Znf_DskA_TraR"/>
</dbReference>
<keyword evidence="3" id="KW-0862">Zinc</keyword>
<dbReference type="Gene3D" id="1.20.120.910">
    <property type="entry name" value="DksA, coiled-coil domain"/>
    <property type="match status" value="1"/>
</dbReference>
<dbReference type="InterPro" id="IPR014240">
    <property type="entry name" value="YteA"/>
</dbReference>
<dbReference type="PANTHER" id="PTHR33823:SF4">
    <property type="entry name" value="GENERAL STRESS PROTEIN 16O"/>
    <property type="match status" value="1"/>
</dbReference>
<dbReference type="Pfam" id="PF01258">
    <property type="entry name" value="zf-dskA_traR"/>
    <property type="match status" value="1"/>
</dbReference>
<feature type="region of interest" description="Disordered" evidence="5">
    <location>
        <begin position="223"/>
        <end position="243"/>
    </location>
</feature>
<evidence type="ECO:0000256" key="1">
    <source>
        <dbReference type="ARBA" id="ARBA00022723"/>
    </source>
</evidence>
<evidence type="ECO:0000256" key="2">
    <source>
        <dbReference type="ARBA" id="ARBA00022771"/>
    </source>
</evidence>
<evidence type="ECO:0000259" key="6">
    <source>
        <dbReference type="Pfam" id="PF01258"/>
    </source>
</evidence>
<dbReference type="RefSeq" id="WP_061570037.1">
    <property type="nucleotide sequence ID" value="NZ_LQYT01000133.1"/>
</dbReference>
<gene>
    <name evidence="7" type="ORF">B4135_3896</name>
</gene>
<feature type="domain" description="Zinc finger DksA/TraR C4-type" evidence="6">
    <location>
        <begin position="89"/>
        <end position="117"/>
    </location>
</feature>
<dbReference type="InterPro" id="IPR037187">
    <property type="entry name" value="DnaK_N"/>
</dbReference>
<name>A0A150L9Q2_9BACI</name>
<dbReference type="AlphaFoldDB" id="A0A150L9Q2"/>
<dbReference type="PROSITE" id="PS51128">
    <property type="entry name" value="ZF_DKSA_2"/>
    <property type="match status" value="1"/>
</dbReference>
<dbReference type="OrthoDB" id="9811543at2"/>
<evidence type="ECO:0000313" key="7">
    <source>
        <dbReference type="EMBL" id="KYD08985.1"/>
    </source>
</evidence>
<accession>A0A150L9Q2</accession>
<feature type="compositionally biased region" description="Basic and acidic residues" evidence="5">
    <location>
        <begin position="165"/>
        <end position="174"/>
    </location>
</feature>
<evidence type="ECO:0000313" key="8">
    <source>
        <dbReference type="Proteomes" id="UP000075683"/>
    </source>
</evidence>
<dbReference type="EMBL" id="LQYT01000133">
    <property type="protein sequence ID" value="KYD08985.1"/>
    <property type="molecule type" value="Genomic_DNA"/>
</dbReference>
<comment type="caution">
    <text evidence="7">The sequence shown here is derived from an EMBL/GenBank/DDBJ whole genome shotgun (WGS) entry which is preliminary data.</text>
</comment>
<evidence type="ECO:0000256" key="5">
    <source>
        <dbReference type="SAM" id="MobiDB-lite"/>
    </source>
</evidence>
<sequence>MLTDDQLKQFKRILTEEKERMVRQLKQNRHFQLEEGFYHEASGELSSYDNHPADAGTELFEREKDMSLNEHAEQELKKIGEALKAIGRGDYGRCKVCRRPIPLERLQALPATLFCKEHSPEQRISNQRPPEEPYIGLSLKISRDGGEALREVAKWGTSDTPSDWAEGREDGGFKNLDEDQEYVEAYENFIGNDSKGKKRAVYPNRRHEQYEMALDENGIMTVFGDLPPGEKSPYDEDEKEGKK</sequence>
<organism evidence="7 8">
    <name type="scientific">Caldibacillus debilis</name>
    <dbReference type="NCBI Taxonomy" id="301148"/>
    <lineage>
        <taxon>Bacteria</taxon>
        <taxon>Bacillati</taxon>
        <taxon>Bacillota</taxon>
        <taxon>Bacilli</taxon>
        <taxon>Bacillales</taxon>
        <taxon>Bacillaceae</taxon>
        <taxon>Caldibacillus</taxon>
    </lineage>
</organism>
<dbReference type="PATRIC" id="fig|301148.3.peg.1965"/>
<proteinExistence type="predicted"/>
<dbReference type="GO" id="GO:0008270">
    <property type="term" value="F:zinc ion binding"/>
    <property type="evidence" value="ECO:0007669"/>
    <property type="project" value="UniProtKB-KW"/>
</dbReference>
<feature type="region of interest" description="Disordered" evidence="5">
    <location>
        <begin position="153"/>
        <end position="174"/>
    </location>
</feature>
<keyword evidence="1" id="KW-0479">Metal-binding</keyword>
<dbReference type="PANTHER" id="PTHR33823">
    <property type="entry name" value="RNA POLYMERASE-BINDING TRANSCRIPTION FACTOR DKSA-RELATED"/>
    <property type="match status" value="1"/>
</dbReference>
<reference evidence="7 8" key="1">
    <citation type="submission" date="2016-01" db="EMBL/GenBank/DDBJ databases">
        <title>Draft Genome Sequences of Seven Thermophilic Sporeformers Isolated from Foods.</title>
        <authorList>
            <person name="Berendsen E.M."/>
            <person name="Wells-Bennik M.H."/>
            <person name="Krawcyk A.O."/>
            <person name="De Jong A."/>
            <person name="Holsappel S."/>
            <person name="Eijlander R.T."/>
            <person name="Kuipers O.P."/>
        </authorList>
    </citation>
    <scope>NUCLEOTIDE SEQUENCE [LARGE SCALE GENOMIC DNA]</scope>
    <source>
        <strain evidence="7 8">B4135</strain>
    </source>
</reference>
<evidence type="ECO:0000256" key="3">
    <source>
        <dbReference type="ARBA" id="ARBA00022833"/>
    </source>
</evidence>
<dbReference type="STRING" id="301148.B4135_3896"/>
<evidence type="ECO:0000256" key="4">
    <source>
        <dbReference type="PROSITE-ProRule" id="PRU00510"/>
    </source>
</evidence>
<keyword evidence="2" id="KW-0863">Zinc-finger</keyword>